<protein>
    <submittedName>
        <fullName evidence="1">Uncharacterized protein</fullName>
    </submittedName>
</protein>
<keyword evidence="2" id="KW-1185">Reference proteome</keyword>
<name>A0A3L7JWB9_9BACI</name>
<organism evidence="1 2">
    <name type="scientific">Falsibacillus albus</name>
    <dbReference type="NCBI Taxonomy" id="2478915"/>
    <lineage>
        <taxon>Bacteria</taxon>
        <taxon>Bacillati</taxon>
        <taxon>Bacillota</taxon>
        <taxon>Bacilli</taxon>
        <taxon>Bacillales</taxon>
        <taxon>Bacillaceae</taxon>
        <taxon>Falsibacillus</taxon>
    </lineage>
</organism>
<accession>A0A3L7JWB9</accession>
<dbReference type="AlphaFoldDB" id="A0A3L7JWB9"/>
<evidence type="ECO:0000313" key="2">
    <source>
        <dbReference type="Proteomes" id="UP000276770"/>
    </source>
</evidence>
<sequence>MINFLLRLFSAGTDQSLDTHKIDQNIERLQQYNWFQALYEDQKYHRQFFVNRKVREYLQSKPRVNKLINNEKARKKFLMLLEEQSR</sequence>
<proteinExistence type="predicted"/>
<dbReference type="Proteomes" id="UP000276770">
    <property type="component" value="Unassembled WGS sequence"/>
</dbReference>
<gene>
    <name evidence="1" type="ORF">D9X91_13860</name>
</gene>
<comment type="caution">
    <text evidence="1">The sequence shown here is derived from an EMBL/GenBank/DDBJ whole genome shotgun (WGS) entry which is preliminary data.</text>
</comment>
<dbReference type="EMBL" id="RCVZ01000009">
    <property type="protein sequence ID" value="RLQ94615.1"/>
    <property type="molecule type" value="Genomic_DNA"/>
</dbReference>
<evidence type="ECO:0000313" key="1">
    <source>
        <dbReference type="EMBL" id="RLQ94615.1"/>
    </source>
</evidence>
<reference evidence="1 2" key="1">
    <citation type="submission" date="2018-10" db="EMBL/GenBank/DDBJ databases">
        <title>Falsibacillus sp. genome draft.</title>
        <authorList>
            <person name="Shi S."/>
        </authorList>
    </citation>
    <scope>NUCLEOTIDE SEQUENCE [LARGE SCALE GENOMIC DNA]</scope>
    <source>
        <strain evidence="1 2">GY 10110</strain>
    </source>
</reference>